<dbReference type="InterPro" id="IPR001179">
    <property type="entry name" value="PPIase_FKBP_dom"/>
</dbReference>
<dbReference type="PANTHER" id="PTHR10516:SF443">
    <property type="entry name" value="FK506-BINDING PROTEIN 59-RELATED"/>
    <property type="match status" value="1"/>
</dbReference>
<feature type="domain" description="PPIase FKBP-type" evidence="7">
    <location>
        <begin position="93"/>
        <end position="185"/>
    </location>
</feature>
<evidence type="ECO:0000259" key="7">
    <source>
        <dbReference type="PROSITE" id="PS50059"/>
    </source>
</evidence>
<proteinExistence type="predicted"/>
<keyword evidence="4 5" id="KW-0413">Isomerase</keyword>
<dbReference type="PANTHER" id="PTHR10516">
    <property type="entry name" value="PEPTIDYL-PROLYL CIS-TRANS ISOMERASE"/>
    <property type="match status" value="1"/>
</dbReference>
<dbReference type="Pfam" id="PF00254">
    <property type="entry name" value="FKBP_C"/>
    <property type="match status" value="2"/>
</dbReference>
<dbReference type="Proteomes" id="UP001165587">
    <property type="component" value="Unassembled WGS sequence"/>
</dbReference>
<feature type="signal peptide" evidence="6">
    <location>
        <begin position="1"/>
        <end position="19"/>
    </location>
</feature>
<dbReference type="PROSITE" id="PS50059">
    <property type="entry name" value="FKBP_PPIASE"/>
    <property type="match status" value="2"/>
</dbReference>
<protein>
    <recommendedName>
        <fullName evidence="2 5">peptidylprolyl isomerase</fullName>
        <ecNumber evidence="2 5">5.2.1.8</ecNumber>
    </recommendedName>
</protein>
<comment type="catalytic activity">
    <reaction evidence="1 5">
        <text>[protein]-peptidylproline (omega=180) = [protein]-peptidylproline (omega=0)</text>
        <dbReference type="Rhea" id="RHEA:16237"/>
        <dbReference type="Rhea" id="RHEA-COMP:10747"/>
        <dbReference type="Rhea" id="RHEA-COMP:10748"/>
        <dbReference type="ChEBI" id="CHEBI:83833"/>
        <dbReference type="ChEBI" id="CHEBI:83834"/>
        <dbReference type="EC" id="5.2.1.8"/>
    </reaction>
</comment>
<accession>A0AA41XI87</accession>
<evidence type="ECO:0000256" key="5">
    <source>
        <dbReference type="PROSITE-ProRule" id="PRU00277"/>
    </source>
</evidence>
<dbReference type="PROSITE" id="PS51257">
    <property type="entry name" value="PROKAR_LIPOPROTEIN"/>
    <property type="match status" value="1"/>
</dbReference>
<dbReference type="RefSeq" id="WP_259528441.1">
    <property type="nucleotide sequence ID" value="NZ_JANLCK010000005.1"/>
</dbReference>
<dbReference type="EMBL" id="JANLCK010000005">
    <property type="protein sequence ID" value="MCS5726385.1"/>
    <property type="molecule type" value="Genomic_DNA"/>
</dbReference>
<keyword evidence="9" id="KW-1185">Reference proteome</keyword>
<evidence type="ECO:0000313" key="9">
    <source>
        <dbReference type="Proteomes" id="UP001165587"/>
    </source>
</evidence>
<feature type="domain" description="PPIase FKBP-type" evidence="7">
    <location>
        <begin position="240"/>
        <end position="328"/>
    </location>
</feature>
<comment type="caution">
    <text evidence="8">The sequence shown here is derived from an EMBL/GenBank/DDBJ whole genome shotgun (WGS) entry which is preliminary data.</text>
</comment>
<dbReference type="GO" id="GO:0003755">
    <property type="term" value="F:peptidyl-prolyl cis-trans isomerase activity"/>
    <property type="evidence" value="ECO:0007669"/>
    <property type="project" value="UniProtKB-KW"/>
</dbReference>
<evidence type="ECO:0000256" key="3">
    <source>
        <dbReference type="ARBA" id="ARBA00023110"/>
    </source>
</evidence>
<evidence type="ECO:0000313" key="8">
    <source>
        <dbReference type="EMBL" id="MCS5726385.1"/>
    </source>
</evidence>
<evidence type="ECO:0000256" key="1">
    <source>
        <dbReference type="ARBA" id="ARBA00000971"/>
    </source>
</evidence>
<evidence type="ECO:0000256" key="2">
    <source>
        <dbReference type="ARBA" id="ARBA00013194"/>
    </source>
</evidence>
<dbReference type="EC" id="5.2.1.8" evidence="2 5"/>
<name>A0AA41XI87_9MICO</name>
<keyword evidence="3 5" id="KW-0697">Rotamase</keyword>
<dbReference type="InterPro" id="IPR050689">
    <property type="entry name" value="FKBP-type_PPIase"/>
</dbReference>
<dbReference type="InterPro" id="IPR046357">
    <property type="entry name" value="PPIase_dom_sf"/>
</dbReference>
<sequence length="331" mass="32856">MRSIPAVAAAAIAATLLLAGCTATPDGGSATSTPTAGAAPVNECAEPGSASDSVTVTGDIGALPTTAFQGPLTVDRTERTIVSEGDGDEVEFGDIAKIDFTIYNATSGDQVFTTLEEGQTPLALTVDTATYIAGIVNSVACVNEGSRVVSVIPPADGFGAAGGNEALGISATDALVMVADIESIVPDRADGEDQPVQDGFPTVALADDGTPTVTTPEGAAPTTTQIAVLKKGDGAVVAAGDQVLMQYQGSIWGSGTIFDQTWGTGGPRTLNSAQLIPGFTAALVGQTVGSQVLVVIPPDQGYGAGGNDAAGILGTDSLVFVIDILDTQAAG</sequence>
<reference evidence="8" key="1">
    <citation type="submission" date="2022-08" db="EMBL/GenBank/DDBJ databases">
        <authorList>
            <person name="Deng Y."/>
            <person name="Han X.-F."/>
            <person name="Zhang Y.-Q."/>
        </authorList>
    </citation>
    <scope>NUCLEOTIDE SEQUENCE</scope>
    <source>
        <strain evidence="8">CPCC 203407</strain>
    </source>
</reference>
<organism evidence="8 9">
    <name type="scientific">Herbiconiux oxytropis</name>
    <dbReference type="NCBI Taxonomy" id="2970915"/>
    <lineage>
        <taxon>Bacteria</taxon>
        <taxon>Bacillati</taxon>
        <taxon>Actinomycetota</taxon>
        <taxon>Actinomycetes</taxon>
        <taxon>Micrococcales</taxon>
        <taxon>Microbacteriaceae</taxon>
        <taxon>Herbiconiux</taxon>
    </lineage>
</organism>
<dbReference type="AlphaFoldDB" id="A0AA41XI87"/>
<dbReference type="Gene3D" id="3.10.50.40">
    <property type="match status" value="2"/>
</dbReference>
<feature type="chain" id="PRO_5041261810" description="peptidylprolyl isomerase" evidence="6">
    <location>
        <begin position="20"/>
        <end position="331"/>
    </location>
</feature>
<gene>
    <name evidence="8" type="ORF">N1028_10830</name>
</gene>
<dbReference type="SUPFAM" id="SSF54534">
    <property type="entry name" value="FKBP-like"/>
    <property type="match status" value="2"/>
</dbReference>
<evidence type="ECO:0000256" key="6">
    <source>
        <dbReference type="SAM" id="SignalP"/>
    </source>
</evidence>
<evidence type="ECO:0000256" key="4">
    <source>
        <dbReference type="ARBA" id="ARBA00023235"/>
    </source>
</evidence>
<keyword evidence="6" id="KW-0732">Signal</keyword>